<proteinExistence type="predicted"/>
<keyword evidence="1" id="KW-0175">Coiled coil</keyword>
<accession>A0A1J4JVR0</accession>
<evidence type="ECO:0000256" key="2">
    <source>
        <dbReference type="SAM" id="MobiDB-lite"/>
    </source>
</evidence>
<dbReference type="GeneID" id="94841501"/>
<sequence>MWNSSRSTVQWSPTRSPKKSSPKKSPKKIQKSSPRIQPSSLGYVIDDKDVDESLRQKMSTEGYDKLNVMINDKVIKSYQKSMSAYSQFMLDNARIIGRIDDAQGSPKSARSKFDDSDYLNGDEGNWRLDPETLDDNELFEETMQLQKTLEKQQEKNEEARNEIQILSLAVRRIDLEKQGLYLKLRRKETLSPP</sequence>
<feature type="compositionally biased region" description="Polar residues" evidence="2">
    <location>
        <begin position="1"/>
        <end position="11"/>
    </location>
</feature>
<organism evidence="3 4">
    <name type="scientific">Tritrichomonas foetus</name>
    <dbReference type="NCBI Taxonomy" id="1144522"/>
    <lineage>
        <taxon>Eukaryota</taxon>
        <taxon>Metamonada</taxon>
        <taxon>Parabasalia</taxon>
        <taxon>Tritrichomonadida</taxon>
        <taxon>Tritrichomonadidae</taxon>
        <taxon>Tritrichomonas</taxon>
    </lineage>
</organism>
<evidence type="ECO:0000256" key="1">
    <source>
        <dbReference type="SAM" id="Coils"/>
    </source>
</evidence>
<protein>
    <submittedName>
        <fullName evidence="3">Uncharacterized protein</fullName>
    </submittedName>
</protein>
<comment type="caution">
    <text evidence="3">The sequence shown here is derived from an EMBL/GenBank/DDBJ whole genome shotgun (WGS) entry which is preliminary data.</text>
</comment>
<dbReference type="VEuPathDB" id="TrichDB:TRFO_29457"/>
<feature type="coiled-coil region" evidence="1">
    <location>
        <begin position="142"/>
        <end position="176"/>
    </location>
</feature>
<gene>
    <name evidence="3" type="ORF">TRFO_29457</name>
</gene>
<dbReference type="RefSeq" id="XP_068356351.1">
    <property type="nucleotide sequence ID" value="XM_068506797.1"/>
</dbReference>
<reference evidence="3" key="1">
    <citation type="submission" date="2016-10" db="EMBL/GenBank/DDBJ databases">
        <authorList>
            <person name="Benchimol M."/>
            <person name="Almeida L.G."/>
            <person name="Vasconcelos A.T."/>
            <person name="Perreira-Neves A."/>
            <person name="Rosa I.A."/>
            <person name="Tasca T."/>
            <person name="Bogo M.R."/>
            <person name="de Souza W."/>
        </authorList>
    </citation>
    <scope>NUCLEOTIDE SEQUENCE [LARGE SCALE GENOMIC DNA]</scope>
    <source>
        <strain evidence="3">K</strain>
    </source>
</reference>
<dbReference type="EMBL" id="MLAK01000836">
    <property type="protein sequence ID" value="OHT03215.1"/>
    <property type="molecule type" value="Genomic_DNA"/>
</dbReference>
<evidence type="ECO:0000313" key="4">
    <source>
        <dbReference type="Proteomes" id="UP000179807"/>
    </source>
</evidence>
<feature type="compositionally biased region" description="Basic residues" evidence="2">
    <location>
        <begin position="16"/>
        <end position="30"/>
    </location>
</feature>
<name>A0A1J4JVR0_9EUKA</name>
<feature type="region of interest" description="Disordered" evidence="2">
    <location>
        <begin position="1"/>
        <end position="44"/>
    </location>
</feature>
<dbReference type="Proteomes" id="UP000179807">
    <property type="component" value="Unassembled WGS sequence"/>
</dbReference>
<dbReference type="AlphaFoldDB" id="A0A1J4JVR0"/>
<evidence type="ECO:0000313" key="3">
    <source>
        <dbReference type="EMBL" id="OHT03215.1"/>
    </source>
</evidence>
<keyword evidence="4" id="KW-1185">Reference proteome</keyword>